<feature type="signal peptide" evidence="2">
    <location>
        <begin position="1"/>
        <end position="16"/>
    </location>
</feature>
<organism evidence="3 4">
    <name type="scientific">Dendrobium chrysotoxum</name>
    <name type="common">Orchid</name>
    <dbReference type="NCBI Taxonomy" id="161865"/>
    <lineage>
        <taxon>Eukaryota</taxon>
        <taxon>Viridiplantae</taxon>
        <taxon>Streptophyta</taxon>
        <taxon>Embryophyta</taxon>
        <taxon>Tracheophyta</taxon>
        <taxon>Spermatophyta</taxon>
        <taxon>Magnoliopsida</taxon>
        <taxon>Liliopsida</taxon>
        <taxon>Asparagales</taxon>
        <taxon>Orchidaceae</taxon>
        <taxon>Epidendroideae</taxon>
        <taxon>Malaxideae</taxon>
        <taxon>Dendrobiinae</taxon>
        <taxon>Dendrobium</taxon>
    </lineage>
</organism>
<feature type="region of interest" description="Disordered" evidence="1">
    <location>
        <begin position="108"/>
        <end position="191"/>
    </location>
</feature>
<keyword evidence="4" id="KW-1185">Reference proteome</keyword>
<dbReference type="AlphaFoldDB" id="A0AAV7GSF0"/>
<evidence type="ECO:0000256" key="1">
    <source>
        <dbReference type="SAM" id="MobiDB-lite"/>
    </source>
</evidence>
<protein>
    <submittedName>
        <fullName evidence="3">Uncharacterized protein</fullName>
    </submittedName>
</protein>
<feature type="compositionally biased region" description="Basic residues" evidence="1">
    <location>
        <begin position="125"/>
        <end position="135"/>
    </location>
</feature>
<gene>
    <name evidence="3" type="ORF">IEQ34_011422</name>
</gene>
<accession>A0AAV7GSF0</accession>
<feature type="chain" id="PRO_5044000812" evidence="2">
    <location>
        <begin position="17"/>
        <end position="316"/>
    </location>
</feature>
<sequence length="316" mass="35448">MLAIIIVLIAIAMGCCDWLRRQLLSVRSMLNRDHNINLTQTEPEVEGHEGEATQECTICLSPFDGKDELSMSCTERSLHRSQSQQPIALAMTMRTMIMAKIMPTNIKFCKSSKSEEREPNSRPLKPTKRERKKAAIKAPRNQTTTARNRDSNRNRGAQVEELNSQADREPSSQQAGNRTARKGNRENREDAQELRVETNLLGGYDVADQDPMVFQRPEFVGVLSLLSRVPTRGSLLATIGYLIQRDLILYSIEFIRGVVPPGTRNQVSLRHVAPQPGVVHPKNFICGGVMIIALAVDFSAIQEGLNQTRITVCWKE</sequence>
<feature type="compositionally biased region" description="Polar residues" evidence="1">
    <location>
        <begin position="161"/>
        <end position="177"/>
    </location>
</feature>
<evidence type="ECO:0000313" key="4">
    <source>
        <dbReference type="Proteomes" id="UP000775213"/>
    </source>
</evidence>
<dbReference type="EMBL" id="JAGFBR010000011">
    <property type="protein sequence ID" value="KAH0458608.1"/>
    <property type="molecule type" value="Genomic_DNA"/>
</dbReference>
<keyword evidence="2" id="KW-0732">Signal</keyword>
<evidence type="ECO:0000256" key="2">
    <source>
        <dbReference type="SAM" id="SignalP"/>
    </source>
</evidence>
<comment type="caution">
    <text evidence="3">The sequence shown here is derived from an EMBL/GenBank/DDBJ whole genome shotgun (WGS) entry which is preliminary data.</text>
</comment>
<proteinExistence type="predicted"/>
<evidence type="ECO:0000313" key="3">
    <source>
        <dbReference type="EMBL" id="KAH0458608.1"/>
    </source>
</evidence>
<dbReference type="Proteomes" id="UP000775213">
    <property type="component" value="Unassembled WGS sequence"/>
</dbReference>
<reference evidence="3 4" key="1">
    <citation type="journal article" date="2021" name="Hortic Res">
        <title>Chromosome-scale assembly of the Dendrobium chrysotoxum genome enhances the understanding of orchid evolution.</title>
        <authorList>
            <person name="Zhang Y."/>
            <person name="Zhang G.Q."/>
            <person name="Zhang D."/>
            <person name="Liu X.D."/>
            <person name="Xu X.Y."/>
            <person name="Sun W.H."/>
            <person name="Yu X."/>
            <person name="Zhu X."/>
            <person name="Wang Z.W."/>
            <person name="Zhao X."/>
            <person name="Zhong W.Y."/>
            <person name="Chen H."/>
            <person name="Yin W.L."/>
            <person name="Huang T."/>
            <person name="Niu S.C."/>
            <person name="Liu Z.J."/>
        </authorList>
    </citation>
    <scope>NUCLEOTIDE SEQUENCE [LARGE SCALE GENOMIC DNA]</scope>
    <source>
        <strain evidence="3">Lindl</strain>
    </source>
</reference>
<name>A0AAV7GSF0_DENCH</name>